<dbReference type="EMBL" id="BPLR01009969">
    <property type="protein sequence ID" value="GIY35852.1"/>
    <property type="molecule type" value="Genomic_DNA"/>
</dbReference>
<reference evidence="1 2" key="1">
    <citation type="submission" date="2021-06" db="EMBL/GenBank/DDBJ databases">
        <title>Caerostris extrusa draft genome.</title>
        <authorList>
            <person name="Kono N."/>
            <person name="Arakawa K."/>
        </authorList>
    </citation>
    <scope>NUCLEOTIDE SEQUENCE [LARGE SCALE GENOMIC DNA]</scope>
</reference>
<accession>A0AAV4STT2</accession>
<dbReference type="AlphaFoldDB" id="A0AAV4STT2"/>
<protein>
    <submittedName>
        <fullName evidence="1">Uncharacterized protein</fullName>
    </submittedName>
</protein>
<dbReference type="Proteomes" id="UP001054945">
    <property type="component" value="Unassembled WGS sequence"/>
</dbReference>
<keyword evidence="2" id="KW-1185">Reference proteome</keyword>
<comment type="caution">
    <text evidence="1">The sequence shown here is derived from an EMBL/GenBank/DDBJ whole genome shotgun (WGS) entry which is preliminary data.</text>
</comment>
<sequence>MKSSGGTLGEERFLVETLRFAHCGWQKNDNKHWSNAFGLFVDRGLFIHLSPSLPYGMRHMHSKCVWVICRQRTSACLLRDILLYSDRKMASSVA</sequence>
<evidence type="ECO:0000313" key="1">
    <source>
        <dbReference type="EMBL" id="GIY35852.1"/>
    </source>
</evidence>
<gene>
    <name evidence="1" type="ORF">CEXT_794201</name>
</gene>
<proteinExistence type="predicted"/>
<organism evidence="1 2">
    <name type="scientific">Caerostris extrusa</name>
    <name type="common">Bark spider</name>
    <name type="synonym">Caerostris bankana</name>
    <dbReference type="NCBI Taxonomy" id="172846"/>
    <lineage>
        <taxon>Eukaryota</taxon>
        <taxon>Metazoa</taxon>
        <taxon>Ecdysozoa</taxon>
        <taxon>Arthropoda</taxon>
        <taxon>Chelicerata</taxon>
        <taxon>Arachnida</taxon>
        <taxon>Araneae</taxon>
        <taxon>Araneomorphae</taxon>
        <taxon>Entelegynae</taxon>
        <taxon>Araneoidea</taxon>
        <taxon>Araneidae</taxon>
        <taxon>Caerostris</taxon>
    </lineage>
</organism>
<evidence type="ECO:0000313" key="2">
    <source>
        <dbReference type="Proteomes" id="UP001054945"/>
    </source>
</evidence>
<name>A0AAV4STT2_CAEEX</name>